<feature type="transmembrane region" description="Helical" evidence="2">
    <location>
        <begin position="117"/>
        <end position="138"/>
    </location>
</feature>
<evidence type="ECO:0000256" key="1">
    <source>
        <dbReference type="SAM" id="Coils"/>
    </source>
</evidence>
<reference evidence="3 4" key="1">
    <citation type="journal article" date="2003" name="DNA Res.">
        <title>Complete genome structure of Gloeobacter violaceus PCC 7421, a cyanobacterium that lacks thylakoids.</title>
        <authorList>
            <person name="Nakamura Y."/>
            <person name="Kaneko T."/>
            <person name="Sato S."/>
            <person name="Mimuro M."/>
            <person name="Miyashita H."/>
            <person name="Tsuchiya T."/>
            <person name="Sasamoto S."/>
            <person name="Watanabe A."/>
            <person name="Kawashima K."/>
            <person name="Kishida Y."/>
            <person name="Kiyokawa C."/>
            <person name="Kohara M."/>
            <person name="Matsumoto M."/>
            <person name="Matsuno A."/>
            <person name="Nakazaki N."/>
            <person name="Shimpo S."/>
            <person name="Takeuchi C."/>
            <person name="Yamada M."/>
            <person name="Tabata S."/>
        </authorList>
    </citation>
    <scope>NUCLEOTIDE SEQUENCE [LARGE SCALE GENOMIC DNA]</scope>
    <source>
        <strain evidence="4">ATCC 29082 / PCC 7421</strain>
    </source>
</reference>
<dbReference type="AlphaFoldDB" id="Q7NPJ0"/>
<evidence type="ECO:0000313" key="3">
    <source>
        <dbReference type="EMBL" id="BAC88006.1"/>
    </source>
</evidence>
<dbReference type="KEGG" id="gvi:gll0065"/>
<dbReference type="STRING" id="251221.gene:10757534"/>
<dbReference type="Proteomes" id="UP000000557">
    <property type="component" value="Chromosome"/>
</dbReference>
<keyword evidence="2" id="KW-1133">Transmembrane helix</keyword>
<keyword evidence="2" id="KW-0812">Transmembrane</keyword>
<proteinExistence type="predicted"/>
<organism evidence="3 4">
    <name type="scientific">Gloeobacter violaceus (strain ATCC 29082 / PCC 7421)</name>
    <dbReference type="NCBI Taxonomy" id="251221"/>
    <lineage>
        <taxon>Bacteria</taxon>
        <taxon>Bacillati</taxon>
        <taxon>Cyanobacteriota</taxon>
        <taxon>Cyanophyceae</taxon>
        <taxon>Gloeobacterales</taxon>
        <taxon>Gloeobacteraceae</taxon>
        <taxon>Gloeobacter</taxon>
    </lineage>
</organism>
<protein>
    <submittedName>
        <fullName evidence="3">Gll0065 protein</fullName>
    </submittedName>
</protein>
<dbReference type="HOGENOM" id="CLU_1989470_0_0_3"/>
<evidence type="ECO:0000256" key="2">
    <source>
        <dbReference type="SAM" id="Phobius"/>
    </source>
</evidence>
<dbReference type="EnsemblBacteria" id="BAC88006">
    <property type="protein sequence ID" value="BAC88006"/>
    <property type="gene ID" value="BAC88006"/>
</dbReference>
<accession>Q7NPJ0</accession>
<gene>
    <name evidence="3" type="ordered locus">gll0065</name>
</gene>
<dbReference type="RefSeq" id="WP_011140069.1">
    <property type="nucleotide sequence ID" value="NC_005125.1"/>
</dbReference>
<keyword evidence="1" id="KW-0175">Coiled coil</keyword>
<name>Q7NPJ0_GLOVI</name>
<evidence type="ECO:0000313" key="4">
    <source>
        <dbReference type="Proteomes" id="UP000000557"/>
    </source>
</evidence>
<feature type="coiled-coil region" evidence="1">
    <location>
        <begin position="14"/>
        <end position="55"/>
    </location>
</feature>
<dbReference type="EMBL" id="BA000045">
    <property type="protein sequence ID" value="BAC88006.1"/>
    <property type="molecule type" value="Genomic_DNA"/>
</dbReference>
<sequence>MFRKKSSVVPVAVFRRLCARLDEVEQTLDELVSRNERLERQNQALELQVRRLNLKLSEAPLPPAPVVAESASHRAVAAPATRPLMFTKWTEPVEEEESFPAPRFAAEKSALPEGPGWLFWVLTLLVAAAAGVGTFYVVRPLTFGL</sequence>
<dbReference type="InParanoid" id="Q7NPJ0"/>
<keyword evidence="4" id="KW-1185">Reference proteome</keyword>
<reference evidence="3 4" key="2">
    <citation type="journal article" date="2003" name="DNA Res.">
        <title>Complete genome structure of Gloeobacter violaceus PCC 7421, a cyanobacterium that lacks thylakoids (supplement).</title>
        <authorList>
            <person name="Nakamura Y."/>
            <person name="Kaneko T."/>
            <person name="Sato S."/>
            <person name="Mimuro M."/>
            <person name="Miyashita H."/>
            <person name="Tsuchiya T."/>
            <person name="Sasamoto S."/>
            <person name="Watanabe A."/>
            <person name="Kawashima K."/>
            <person name="Kishida Y."/>
            <person name="Kiyokawa C."/>
            <person name="Kohara M."/>
            <person name="Matsumoto M."/>
            <person name="Matsuno A."/>
            <person name="Nakazaki N."/>
            <person name="Shimpo S."/>
            <person name="Takeuchi C."/>
            <person name="Yamada M."/>
            <person name="Tabata S."/>
        </authorList>
    </citation>
    <scope>NUCLEOTIDE SEQUENCE [LARGE SCALE GENOMIC DNA]</scope>
    <source>
        <strain evidence="4">ATCC 29082 / PCC 7421</strain>
    </source>
</reference>
<keyword evidence="2" id="KW-0472">Membrane</keyword>